<organism evidence="2">
    <name type="scientific">mine drainage metagenome</name>
    <dbReference type="NCBI Taxonomy" id="410659"/>
    <lineage>
        <taxon>unclassified sequences</taxon>
        <taxon>metagenomes</taxon>
        <taxon>ecological metagenomes</taxon>
    </lineage>
</organism>
<dbReference type="PANTHER" id="PTHR47962">
    <property type="entry name" value="ATP-DEPENDENT HELICASE LHR-RELATED-RELATED"/>
    <property type="match status" value="1"/>
</dbReference>
<feature type="domain" description="Helicase ATP-binding" evidence="1">
    <location>
        <begin position="31"/>
        <end position="135"/>
    </location>
</feature>
<dbReference type="GO" id="GO:0003677">
    <property type="term" value="F:DNA binding"/>
    <property type="evidence" value="ECO:0007669"/>
    <property type="project" value="TreeGrafter"/>
</dbReference>
<reference evidence="2" key="2">
    <citation type="journal article" date="2014" name="ISME J.">
        <title>Microbial stratification in low pH oxic and suboxic macroscopic growths along an acid mine drainage.</title>
        <authorList>
            <person name="Mendez-Garcia C."/>
            <person name="Mesa V."/>
            <person name="Sprenger R.R."/>
            <person name="Richter M."/>
            <person name="Diez M.S."/>
            <person name="Solano J."/>
            <person name="Bargiela R."/>
            <person name="Golyshina O.V."/>
            <person name="Manteca A."/>
            <person name="Ramos J.L."/>
            <person name="Gallego J.R."/>
            <person name="Llorente I."/>
            <person name="Martins Dos Santos V.A."/>
            <person name="Jensen O.N."/>
            <person name="Pelaez A.I."/>
            <person name="Sanchez J."/>
            <person name="Ferrer M."/>
        </authorList>
    </citation>
    <scope>NUCLEOTIDE SEQUENCE</scope>
</reference>
<dbReference type="PANTHER" id="PTHR47962:SF5">
    <property type="entry name" value="ATP-DEPENDENT HELICASE LHR-RELATED"/>
    <property type="match status" value="1"/>
</dbReference>
<evidence type="ECO:0000313" key="2">
    <source>
        <dbReference type="EMBL" id="EQD78504.1"/>
    </source>
</evidence>
<sequence length="135" mass="15146">MSVKDHLIPQIKELLDKYGISEFTEAQENLIPIVLEGKDAILISPTGSGKTEAAILPIFQKILEEKLLPICALFITPLRALNRDILGRLLEYGKNIGIRIQVRHSDMTDAQRKELRDNPAHIIVTTPESVQILLN</sequence>
<dbReference type="GO" id="GO:0005524">
    <property type="term" value="F:ATP binding"/>
    <property type="evidence" value="ECO:0007669"/>
    <property type="project" value="InterPro"/>
</dbReference>
<keyword evidence="2" id="KW-0347">Helicase</keyword>
<protein>
    <submittedName>
        <fullName evidence="2">Protein containing DNA/RNA helicase, DEAD/DEAH box type</fullName>
    </submittedName>
</protein>
<dbReference type="InterPro" id="IPR052511">
    <property type="entry name" value="ATP-dep_Helicase"/>
</dbReference>
<dbReference type="EMBL" id="AUZX01001660">
    <property type="protein sequence ID" value="EQD78504.1"/>
    <property type="molecule type" value="Genomic_DNA"/>
</dbReference>
<dbReference type="InterPro" id="IPR027417">
    <property type="entry name" value="P-loop_NTPase"/>
</dbReference>
<name>T1DAN6_9ZZZZ</name>
<dbReference type="InterPro" id="IPR011545">
    <property type="entry name" value="DEAD/DEAH_box_helicase_dom"/>
</dbReference>
<comment type="caution">
    <text evidence="2">The sequence shown here is derived from an EMBL/GenBank/DDBJ whole genome shotgun (WGS) entry which is preliminary data.</text>
</comment>
<keyword evidence="2" id="KW-0067">ATP-binding</keyword>
<dbReference type="Pfam" id="PF00270">
    <property type="entry name" value="DEAD"/>
    <property type="match status" value="1"/>
</dbReference>
<dbReference type="PROSITE" id="PS51192">
    <property type="entry name" value="HELICASE_ATP_BIND_1"/>
    <property type="match status" value="1"/>
</dbReference>
<accession>T1DAN6</accession>
<dbReference type="GO" id="GO:0004386">
    <property type="term" value="F:helicase activity"/>
    <property type="evidence" value="ECO:0007669"/>
    <property type="project" value="UniProtKB-KW"/>
</dbReference>
<keyword evidence="2" id="KW-0378">Hydrolase</keyword>
<reference evidence="2" key="1">
    <citation type="submission" date="2013-08" db="EMBL/GenBank/DDBJ databases">
        <authorList>
            <person name="Mendez C."/>
            <person name="Richter M."/>
            <person name="Ferrer M."/>
            <person name="Sanchez J."/>
        </authorList>
    </citation>
    <scope>NUCLEOTIDE SEQUENCE</scope>
</reference>
<dbReference type="SUPFAM" id="SSF52540">
    <property type="entry name" value="P-loop containing nucleoside triphosphate hydrolases"/>
    <property type="match status" value="1"/>
</dbReference>
<dbReference type="GO" id="GO:0016887">
    <property type="term" value="F:ATP hydrolysis activity"/>
    <property type="evidence" value="ECO:0007669"/>
    <property type="project" value="TreeGrafter"/>
</dbReference>
<keyword evidence="2" id="KW-0547">Nucleotide-binding</keyword>
<feature type="non-terminal residue" evidence="2">
    <location>
        <position position="135"/>
    </location>
</feature>
<dbReference type="InterPro" id="IPR014001">
    <property type="entry name" value="Helicase_ATP-bd"/>
</dbReference>
<proteinExistence type="predicted"/>
<dbReference type="AlphaFoldDB" id="T1DAN6"/>
<evidence type="ECO:0000259" key="1">
    <source>
        <dbReference type="PROSITE" id="PS51192"/>
    </source>
</evidence>
<gene>
    <name evidence="2" type="ORF">B1A_02222</name>
</gene>
<dbReference type="Gene3D" id="3.40.50.300">
    <property type="entry name" value="P-loop containing nucleotide triphosphate hydrolases"/>
    <property type="match status" value="1"/>
</dbReference>